<protein>
    <submittedName>
        <fullName evidence="4">Short chain dehydrogenase</fullName>
    </submittedName>
</protein>
<dbReference type="InterPro" id="IPR051911">
    <property type="entry name" value="SDR_oxidoreductase"/>
</dbReference>
<dbReference type="CDD" id="cd05374">
    <property type="entry name" value="17beta-HSD-like_SDR_c"/>
    <property type="match status" value="1"/>
</dbReference>
<dbReference type="PRINTS" id="PR00080">
    <property type="entry name" value="SDRFAMILY"/>
</dbReference>
<dbReference type="PANTHER" id="PTHR43976:SF16">
    <property type="entry name" value="SHORT-CHAIN DEHYDROGENASE_REDUCTASE FAMILY PROTEIN"/>
    <property type="match status" value="1"/>
</dbReference>
<dbReference type="EMBL" id="CP002080">
    <property type="protein sequence ID" value="ADI90666.1"/>
    <property type="molecule type" value="Genomic_DNA"/>
</dbReference>
<comment type="similarity">
    <text evidence="1 3">Belongs to the short-chain dehydrogenases/reductases (SDR) family.</text>
</comment>
<name>A0AAN0P885_ACISD</name>
<dbReference type="Proteomes" id="UP000000392">
    <property type="component" value="Chromosome"/>
</dbReference>
<proteinExistence type="inferred from homology"/>
<dbReference type="PRINTS" id="PR00081">
    <property type="entry name" value="GDHRDH"/>
</dbReference>
<gene>
    <name evidence="4" type="ordered locus">AOLE_08885</name>
</gene>
<reference evidence="4 5" key="1">
    <citation type="journal article" date="2010" name="J. Bacteriol.">
        <title>Complete genome sequence of the diesel-degrading Acinetobacter sp. strain DR1.</title>
        <authorList>
            <person name="Jung J."/>
            <person name="Baek J.H."/>
            <person name="Park W."/>
        </authorList>
    </citation>
    <scope>NUCLEOTIDE SEQUENCE [LARGE SCALE GENOMIC DNA]</scope>
    <source>
        <strain evidence="5">JCM 16667 / KCTC 23045 / DR1</strain>
    </source>
</reference>
<dbReference type="PANTHER" id="PTHR43976">
    <property type="entry name" value="SHORT CHAIN DEHYDROGENASE"/>
    <property type="match status" value="1"/>
</dbReference>
<keyword evidence="2" id="KW-0560">Oxidoreductase</keyword>
<dbReference type="SUPFAM" id="SSF51735">
    <property type="entry name" value="NAD(P)-binding Rossmann-fold domains"/>
    <property type="match status" value="1"/>
</dbReference>
<dbReference type="InterPro" id="IPR002347">
    <property type="entry name" value="SDR_fam"/>
</dbReference>
<organism evidence="4 5">
    <name type="scientific">Acinetobacter oleivorans (strain JCM 16667 / KCTC 23045 / DR1)</name>
    <dbReference type="NCBI Taxonomy" id="436717"/>
    <lineage>
        <taxon>Bacteria</taxon>
        <taxon>Pseudomonadati</taxon>
        <taxon>Pseudomonadota</taxon>
        <taxon>Gammaproteobacteria</taxon>
        <taxon>Moraxellales</taxon>
        <taxon>Moraxellaceae</taxon>
        <taxon>Acinetobacter</taxon>
    </lineage>
</organism>
<evidence type="ECO:0000256" key="1">
    <source>
        <dbReference type="ARBA" id="ARBA00006484"/>
    </source>
</evidence>
<evidence type="ECO:0000256" key="3">
    <source>
        <dbReference type="RuleBase" id="RU000363"/>
    </source>
</evidence>
<dbReference type="InterPro" id="IPR036291">
    <property type="entry name" value="NAD(P)-bd_dom_sf"/>
</dbReference>
<dbReference type="KEGG" id="acd:AOLE_08885"/>
<sequence length="291" mass="31763">MFLDYDENIKVKLNSEHLQIGKNGMTGKVVLITGASSGIGLATANLLHEAGFIVYGTSRQAKDSSKYKFHLIELDVNQDNSVAQGVEKVIATEGKIDVLINNAGFAIAPAGAEESSMQQAQAIFDTNFFGAVRMTRAVVPHMRQKKSGLILNISSILGLLPLPFGALYSASKHALEGYSESLDHELRSQGIRVSLIEPAYTNTSLGVNLLEADNKISFYDQTREKLHKQMINSINKSDDPSVVANTILAVIQSQHVVPRYTAGKTAKSLKALRRFAPAKIFDKLIHRSLKV</sequence>
<dbReference type="Pfam" id="PF00106">
    <property type="entry name" value="adh_short"/>
    <property type="match status" value="1"/>
</dbReference>
<evidence type="ECO:0000313" key="4">
    <source>
        <dbReference type="EMBL" id="ADI90666.1"/>
    </source>
</evidence>
<dbReference type="GO" id="GO:0016491">
    <property type="term" value="F:oxidoreductase activity"/>
    <property type="evidence" value="ECO:0007669"/>
    <property type="project" value="UniProtKB-KW"/>
</dbReference>
<dbReference type="AlphaFoldDB" id="A0AAN0P885"/>
<evidence type="ECO:0000256" key="2">
    <source>
        <dbReference type="ARBA" id="ARBA00023002"/>
    </source>
</evidence>
<accession>A0AAN0P885</accession>
<dbReference type="Gene3D" id="3.40.50.720">
    <property type="entry name" value="NAD(P)-binding Rossmann-like Domain"/>
    <property type="match status" value="1"/>
</dbReference>
<dbReference type="NCBIfam" id="NF004823">
    <property type="entry name" value="PRK06179.1"/>
    <property type="match status" value="1"/>
</dbReference>
<evidence type="ECO:0000313" key="5">
    <source>
        <dbReference type="Proteomes" id="UP000000392"/>
    </source>
</evidence>